<dbReference type="InterPro" id="IPR011855">
    <property type="entry name" value="Phgtail_TP901_1"/>
</dbReference>
<reference evidence="1 2" key="1">
    <citation type="submission" date="2017-07" db="EMBL/GenBank/DDBJ databases">
        <title>Isolation and whole genome analysis of endospore-forming bacteria from heroin.</title>
        <authorList>
            <person name="Kalinowski J."/>
            <person name="Ahrens B."/>
            <person name="Al-Dilaimi A."/>
            <person name="Winkler A."/>
            <person name="Wibberg D."/>
            <person name="Schleenbecker U."/>
            <person name="Ruckert C."/>
            <person name="Wolfel R."/>
            <person name="Grass G."/>
        </authorList>
    </citation>
    <scope>NUCLEOTIDE SEQUENCE [LARGE SCALE GENOMIC DNA]</scope>
    <source>
        <strain evidence="1 2">7517-1</strain>
    </source>
</reference>
<keyword evidence="2" id="KW-1185">Reference proteome</keyword>
<organism evidence="1 2">
    <name type="scientific">Terribacillus saccharophilus</name>
    <dbReference type="NCBI Taxonomy" id="361277"/>
    <lineage>
        <taxon>Bacteria</taxon>
        <taxon>Bacillati</taxon>
        <taxon>Bacillota</taxon>
        <taxon>Bacilli</taxon>
        <taxon>Bacillales</taxon>
        <taxon>Bacillaceae</taxon>
        <taxon>Terribacillus</taxon>
    </lineage>
</organism>
<dbReference type="RefSeq" id="WP_095220249.1">
    <property type="nucleotide sequence ID" value="NZ_NPBJ01000010.1"/>
</dbReference>
<dbReference type="Pfam" id="PF06199">
    <property type="entry name" value="Phage_tail_2"/>
    <property type="match status" value="1"/>
</dbReference>
<gene>
    <name evidence="1" type="ORF">CHH48_05555</name>
</gene>
<name>A0ABX4H0X5_9BACI</name>
<dbReference type="EMBL" id="NPBJ01000010">
    <property type="protein sequence ID" value="PAE00743.1"/>
    <property type="molecule type" value="Genomic_DNA"/>
</dbReference>
<proteinExistence type="predicted"/>
<accession>A0ABX4H0X5</accession>
<evidence type="ECO:0000313" key="2">
    <source>
        <dbReference type="Proteomes" id="UP000216852"/>
    </source>
</evidence>
<sequence length="169" mass="18353">MPRSGKKSIIIVQSIEAALGDGGEVLGHLTEHTHSKENELLDEQTKFGRVLGYGNTSESFEITAFYDKDEGQSAVADALDKEQQIKIWEVDVELNENGKHNAIFAYCLVENTEKSSAGDGLEEFNSTLQVIGKSQKGELAPLPEEVINFAQYGFETPGETGVEEATTGA</sequence>
<dbReference type="NCBIfam" id="TIGR02126">
    <property type="entry name" value="phgtail_TP901_1"/>
    <property type="match status" value="1"/>
</dbReference>
<dbReference type="Proteomes" id="UP000216852">
    <property type="component" value="Unassembled WGS sequence"/>
</dbReference>
<comment type="caution">
    <text evidence="1">The sequence shown here is derived from an EMBL/GenBank/DDBJ whole genome shotgun (WGS) entry which is preliminary data.</text>
</comment>
<evidence type="ECO:0000313" key="1">
    <source>
        <dbReference type="EMBL" id="PAE00743.1"/>
    </source>
</evidence>
<protein>
    <submittedName>
        <fullName evidence="1">Phage major tail protein, TP901-1 family</fullName>
    </submittedName>
</protein>